<dbReference type="Pfam" id="PF11420">
    <property type="entry name" value="Subtilosin_A"/>
    <property type="match status" value="1"/>
</dbReference>
<evidence type="ECO:0000313" key="2">
    <source>
        <dbReference type="EMBL" id="PWZ99537.1"/>
    </source>
</evidence>
<name>A0A2A4EH53_STAPS</name>
<reference evidence="1 8" key="4">
    <citation type="submission" date="2018-11" db="EMBL/GenBank/DDBJ databases">
        <authorList>
            <consortium name="Veterinary Laboratory Investigation and Response Network"/>
        </authorList>
    </citation>
    <scope>NUCLEOTIDE SEQUENCE [LARGE SCALE GENOMIC DNA]</scope>
    <source>
        <strain evidence="1 8">SPSE-18-VL-LA-PA-Ryan-0021</strain>
    </source>
</reference>
<dbReference type="EMBL" id="CP066884">
    <property type="protein sequence ID" value="QQM97991.1"/>
    <property type="molecule type" value="Genomic_DNA"/>
</dbReference>
<dbReference type="AlphaFoldDB" id="A0A2A4EH53"/>
<dbReference type="Proteomes" id="UP000246351">
    <property type="component" value="Unassembled WGS sequence"/>
</dbReference>
<evidence type="ECO:0000313" key="3">
    <source>
        <dbReference type="EMBL" id="QQM97991.1"/>
    </source>
</evidence>
<evidence type="ECO:0000313" key="1">
    <source>
        <dbReference type="EMBL" id="EGQ4385993.1"/>
    </source>
</evidence>
<sequence>MEKGIMVSNKGCSTCSIGAACLIDGPLPDFEVMGITGIFGLTS</sequence>
<evidence type="ECO:0000313" key="8">
    <source>
        <dbReference type="Proteomes" id="UP000600220"/>
    </source>
</evidence>
<reference evidence="3 7" key="5">
    <citation type="submission" date="2020-12" db="EMBL/GenBank/DDBJ databases">
        <title>Whole genome sequencing and de novo assembly of Staphylococcus pseudintermedius: a novel pangenome approach to unravel pathogenesis of canine pyoderma.</title>
        <authorList>
            <person name="Ferrer L."/>
            <person name="Perez D."/>
            <person name="Fonticoba R."/>
            <person name="Vines J."/>
            <person name="Fabregas N."/>
            <person name="Madronero S."/>
            <person name="Meroni G."/>
            <person name="Martino P."/>
            <person name="Martinez S."/>
            <person name="Cusco A."/>
            <person name="Migura L."/>
            <person name="Francino O."/>
        </authorList>
    </citation>
    <scope>NUCLEOTIDE SEQUENCE [LARGE SCALE GENOMIC DNA]</scope>
    <source>
        <strain evidence="3 7">HSP080</strain>
    </source>
</reference>
<evidence type="ECO:0000313" key="7">
    <source>
        <dbReference type="Proteomes" id="UP000595859"/>
    </source>
</evidence>
<protein>
    <submittedName>
        <fullName evidence="2">Subtilosin A family bacteriocin</fullName>
    </submittedName>
</protein>
<accession>A0A2A4EH53</accession>
<dbReference type="Proteomes" id="UP000595859">
    <property type="component" value="Chromosome"/>
</dbReference>
<organism evidence="2 5">
    <name type="scientific">Staphylococcus pseudintermedius</name>
    <dbReference type="NCBI Taxonomy" id="283734"/>
    <lineage>
        <taxon>Bacteria</taxon>
        <taxon>Bacillati</taxon>
        <taxon>Bacillota</taxon>
        <taxon>Bacilli</taxon>
        <taxon>Bacillales</taxon>
        <taxon>Staphylococcaceae</taxon>
        <taxon>Staphylococcus</taxon>
        <taxon>Staphylococcus intermedius group</taxon>
    </lineage>
</organism>
<keyword evidence="8" id="KW-1185">Reference proteome</keyword>
<evidence type="ECO:0000313" key="5">
    <source>
        <dbReference type="Proteomes" id="UP000246351"/>
    </source>
</evidence>
<dbReference type="Proteomes" id="UP000256409">
    <property type="component" value="Unassembled WGS sequence"/>
</dbReference>
<dbReference type="EMBL" id="QQPC01000185">
    <property type="protein sequence ID" value="REA80019.1"/>
    <property type="molecule type" value="Genomic_DNA"/>
</dbReference>
<dbReference type="InterPro" id="IPR021539">
    <property type="entry name" value="Subtilosin_A"/>
</dbReference>
<dbReference type="Proteomes" id="UP000600220">
    <property type="component" value="Unassembled WGS sequence"/>
</dbReference>
<dbReference type="EMBL" id="AAXKXX010000033">
    <property type="protein sequence ID" value="EGQ4385993.1"/>
    <property type="molecule type" value="Genomic_DNA"/>
</dbReference>
<dbReference type="OrthoDB" id="2401484at2"/>
<evidence type="ECO:0000313" key="4">
    <source>
        <dbReference type="EMBL" id="REA80019.1"/>
    </source>
</evidence>
<dbReference type="EMBL" id="QEIV01000160">
    <property type="protein sequence ID" value="PWZ99537.1"/>
    <property type="molecule type" value="Genomic_DNA"/>
</dbReference>
<dbReference type="RefSeq" id="WP_037544023.1">
    <property type="nucleotide sequence ID" value="NZ_BAAFHV010000008.1"/>
</dbReference>
<reference evidence="2 5" key="1">
    <citation type="journal article" date="2018" name="Vet. Microbiol.">
        <title>Clonal diversity and geographic distribution of methicillin-resistant Staphylococcus pseudintermedius from Australian animals: Discovery of novel sequence types.</title>
        <authorList>
            <person name="Worthing K.A."/>
            <person name="Abraham S."/>
            <person name="Coombs G.W."/>
            <person name="Pang S."/>
            <person name="Saputra S."/>
            <person name="Jordan D."/>
            <person name="Trott D.J."/>
            <person name="Norris J.M."/>
        </authorList>
    </citation>
    <scope>NUCLEOTIDE SEQUENCE [LARGE SCALE GENOMIC DNA]</scope>
    <source>
        <strain evidence="2 5">ST71 3</strain>
    </source>
</reference>
<proteinExistence type="predicted"/>
<reference evidence="4" key="2">
    <citation type="journal article" date="2018" name="Vet. Microbiol.">
        <title>Methicillin-resistant staphylococci amongst veterinary personnel, personnel-owned pets, patients and the hospital environment of two small animal veterinary hospitals.</title>
        <authorList>
            <person name="Worthing K.A."/>
            <person name="Brown J."/>
            <person name="Gerber L."/>
            <person name="Abraham S."/>
            <person name="Trott D."/>
            <person name="Norris J.M."/>
        </authorList>
    </citation>
    <scope>NUCLEOTIDE SEQUENCE</scope>
    <source>
        <strain evidence="4">ST496-2</strain>
    </source>
</reference>
<evidence type="ECO:0000313" key="6">
    <source>
        <dbReference type="Proteomes" id="UP000256409"/>
    </source>
</evidence>
<reference evidence="6" key="3">
    <citation type="journal article" date="2018" name="Vet. Microbiol.">
        <title>Molecular epidemiology of methicillin-resistant staphylococci amongst veterinary personnel, personnel-owned pets, patients and the hospital environment of two companion animal veterinary hospitals.</title>
        <authorList>
            <person name="Worthing K.A."/>
            <person name="Brown J."/>
            <person name="Gerber L."/>
            <person name="Abraham S."/>
            <person name="Trott D."/>
            <person name="Norris J.M."/>
        </authorList>
    </citation>
    <scope>NUCLEOTIDE SEQUENCE [LARGE SCALE GENOMIC DNA]</scope>
    <source>
        <strain evidence="6">ST496-2</strain>
    </source>
</reference>
<dbReference type="PROSITE" id="PS51257">
    <property type="entry name" value="PROKAR_LIPOPROTEIN"/>
    <property type="match status" value="1"/>
</dbReference>
<gene>
    <name evidence="2" type="ORF">DD924_02130</name>
    <name evidence="4" type="ORF">DV961_13320</name>
    <name evidence="1" type="ORF">EGV54_13125</name>
    <name evidence="3" type="ORF">JGZ15_11320</name>
</gene>